<evidence type="ECO:0000313" key="2">
    <source>
        <dbReference type="Proteomes" id="UP001589536"/>
    </source>
</evidence>
<sequence>MLWVEGFARLARDLRLVKGKKPGELASRPALTGITLVHSPDTVIAMPGQVITFTAWVLNDTDSLLRSIHLVTRSLTNAGMEPLVYATSPGPEERRLAGLLPGAAAAWNFTYQVTEGDLSHGGELISAVGVEATTPSGEVLWDECDAVVPIVAGGDWLR</sequence>
<dbReference type="EMBL" id="JBHMBH010000021">
    <property type="protein sequence ID" value="MFB9714503.1"/>
    <property type="molecule type" value="Genomic_DNA"/>
</dbReference>
<gene>
    <name evidence="1" type="ORF">ACFFPI_10250</name>
</gene>
<dbReference type="RefSeq" id="WP_376954234.1">
    <property type="nucleotide sequence ID" value="NZ_JBHMBH010000021.1"/>
</dbReference>
<reference evidence="1 2" key="1">
    <citation type="submission" date="2024-09" db="EMBL/GenBank/DDBJ databases">
        <authorList>
            <person name="Sun Q."/>
            <person name="Mori K."/>
        </authorList>
    </citation>
    <scope>NUCLEOTIDE SEQUENCE [LARGE SCALE GENOMIC DNA]</scope>
    <source>
        <strain evidence="1 2">JCM 13519</strain>
    </source>
</reference>
<dbReference type="Proteomes" id="UP001589536">
    <property type="component" value="Unassembled WGS sequence"/>
</dbReference>
<proteinExistence type="predicted"/>
<organism evidence="1 2">
    <name type="scientific">Arthrobacter methylotrophus</name>
    <dbReference type="NCBI Taxonomy" id="121291"/>
    <lineage>
        <taxon>Bacteria</taxon>
        <taxon>Bacillati</taxon>
        <taxon>Actinomycetota</taxon>
        <taxon>Actinomycetes</taxon>
        <taxon>Micrococcales</taxon>
        <taxon>Micrococcaceae</taxon>
        <taxon>Arthrobacter</taxon>
    </lineage>
</organism>
<comment type="caution">
    <text evidence="1">The sequence shown here is derived from an EMBL/GenBank/DDBJ whole genome shotgun (WGS) entry which is preliminary data.</text>
</comment>
<name>A0ABV5UPP1_9MICC</name>
<keyword evidence="2" id="KW-1185">Reference proteome</keyword>
<evidence type="ECO:0000313" key="1">
    <source>
        <dbReference type="EMBL" id="MFB9714503.1"/>
    </source>
</evidence>
<protein>
    <submittedName>
        <fullName evidence="1">Uncharacterized protein</fullName>
    </submittedName>
</protein>
<accession>A0ABV5UPP1</accession>